<reference evidence="2 3" key="1">
    <citation type="submission" date="2024-04" db="EMBL/GenBank/DDBJ databases">
        <title>Novel species of the genus Ideonella isolated from streams.</title>
        <authorList>
            <person name="Lu H."/>
        </authorList>
    </citation>
    <scope>NUCLEOTIDE SEQUENCE [LARGE SCALE GENOMIC DNA]</scope>
    <source>
        <strain evidence="2 3">DXS29W</strain>
    </source>
</reference>
<feature type="domain" description="N-acetyltransferase" evidence="1">
    <location>
        <begin position="4"/>
        <end position="154"/>
    </location>
</feature>
<proteinExistence type="predicted"/>
<dbReference type="Gene3D" id="3.40.630.30">
    <property type="match status" value="1"/>
</dbReference>
<sequence>MATVQVRPIAVADAAEVDEVVRRWHGTNVDSYWYNDTQQRHTLDGARGFFLAEVLPSCQVLVALVDGRLAGMMALQVPWITQMAVFAEYRRHGVGSALLAEARERSPAELRLFTFQRNHAARAFYERHGFSVQRLGISPAPENEPDVEYGWLGHACG</sequence>
<dbReference type="CDD" id="cd04301">
    <property type="entry name" value="NAT_SF"/>
    <property type="match status" value="1"/>
</dbReference>
<dbReference type="PANTHER" id="PTHR43617">
    <property type="entry name" value="L-AMINO ACID N-ACETYLTRANSFERASE"/>
    <property type="match status" value="1"/>
</dbReference>
<dbReference type="Pfam" id="PF13508">
    <property type="entry name" value="Acetyltransf_7"/>
    <property type="match status" value="1"/>
</dbReference>
<protein>
    <submittedName>
        <fullName evidence="2">GNAT family N-acetyltransferase</fullName>
    </submittedName>
</protein>
<organism evidence="2 3">
    <name type="scientific">Ideonella lacteola</name>
    <dbReference type="NCBI Taxonomy" id="2984193"/>
    <lineage>
        <taxon>Bacteria</taxon>
        <taxon>Pseudomonadati</taxon>
        <taxon>Pseudomonadota</taxon>
        <taxon>Betaproteobacteria</taxon>
        <taxon>Burkholderiales</taxon>
        <taxon>Sphaerotilaceae</taxon>
        <taxon>Ideonella</taxon>
    </lineage>
</organism>
<comment type="caution">
    <text evidence="2">The sequence shown here is derived from an EMBL/GenBank/DDBJ whole genome shotgun (WGS) entry which is preliminary data.</text>
</comment>
<evidence type="ECO:0000313" key="3">
    <source>
        <dbReference type="Proteomes" id="UP001371218"/>
    </source>
</evidence>
<dbReference type="PROSITE" id="PS51186">
    <property type="entry name" value="GNAT"/>
    <property type="match status" value="1"/>
</dbReference>
<dbReference type="InterPro" id="IPR000182">
    <property type="entry name" value="GNAT_dom"/>
</dbReference>
<gene>
    <name evidence="2" type="ORF">AACH06_08730</name>
</gene>
<dbReference type="Proteomes" id="UP001371218">
    <property type="component" value="Unassembled WGS sequence"/>
</dbReference>
<keyword evidence="3" id="KW-1185">Reference proteome</keyword>
<dbReference type="EMBL" id="JBBUTG010000004">
    <property type="protein sequence ID" value="MEK8030895.1"/>
    <property type="molecule type" value="Genomic_DNA"/>
</dbReference>
<dbReference type="InterPro" id="IPR050276">
    <property type="entry name" value="MshD_Acetyltransferase"/>
</dbReference>
<evidence type="ECO:0000313" key="2">
    <source>
        <dbReference type="EMBL" id="MEK8030895.1"/>
    </source>
</evidence>
<name>A0ABU9BLR5_9BURK</name>
<accession>A0ABU9BLR5</accession>
<dbReference type="RefSeq" id="WP_341425267.1">
    <property type="nucleotide sequence ID" value="NZ_JBBUTG010000004.1"/>
</dbReference>
<dbReference type="InterPro" id="IPR016181">
    <property type="entry name" value="Acyl_CoA_acyltransferase"/>
</dbReference>
<dbReference type="SUPFAM" id="SSF55729">
    <property type="entry name" value="Acyl-CoA N-acyltransferases (Nat)"/>
    <property type="match status" value="1"/>
</dbReference>
<evidence type="ECO:0000259" key="1">
    <source>
        <dbReference type="PROSITE" id="PS51186"/>
    </source>
</evidence>